<dbReference type="AlphaFoldDB" id="A0A5B8UYF0"/>
<proteinExistence type="predicted"/>
<evidence type="ECO:0000313" key="1">
    <source>
        <dbReference type="EMBL" id="QEC64114.1"/>
    </source>
</evidence>
<dbReference type="Proteomes" id="UP000321479">
    <property type="component" value="Chromosome"/>
</dbReference>
<name>A0A5B8UYF0_9SPHI</name>
<dbReference type="OrthoDB" id="5562884at2"/>
<dbReference type="RefSeq" id="WP_147032687.1">
    <property type="nucleotide sequence ID" value="NZ_CP042436.1"/>
</dbReference>
<gene>
    <name evidence="1" type="ORF">FRZ54_16530</name>
</gene>
<dbReference type="KEGG" id="mgin:FRZ54_16530"/>
<dbReference type="EMBL" id="CP042436">
    <property type="protein sequence ID" value="QEC64114.1"/>
    <property type="molecule type" value="Genomic_DNA"/>
</dbReference>
<protein>
    <submittedName>
        <fullName evidence="1">Uncharacterized protein</fullName>
    </submittedName>
</protein>
<reference evidence="1 2" key="1">
    <citation type="journal article" date="2017" name="Curr. Microbiol.">
        <title>Mucilaginibacter ginsenosidivorans sp. nov., Isolated from Soil of Ginseng Field.</title>
        <authorList>
            <person name="Kim M.M."/>
            <person name="Siddiqi M.Z."/>
            <person name="Im W.T."/>
        </authorList>
    </citation>
    <scope>NUCLEOTIDE SEQUENCE [LARGE SCALE GENOMIC DNA]</scope>
    <source>
        <strain evidence="1 2">Gsoil 3017</strain>
    </source>
</reference>
<accession>A0A5B8UYF0</accession>
<evidence type="ECO:0000313" key="2">
    <source>
        <dbReference type="Proteomes" id="UP000321479"/>
    </source>
</evidence>
<organism evidence="1 2">
    <name type="scientific">Mucilaginibacter ginsenosidivorans</name>
    <dbReference type="NCBI Taxonomy" id="398053"/>
    <lineage>
        <taxon>Bacteria</taxon>
        <taxon>Pseudomonadati</taxon>
        <taxon>Bacteroidota</taxon>
        <taxon>Sphingobacteriia</taxon>
        <taxon>Sphingobacteriales</taxon>
        <taxon>Sphingobacteriaceae</taxon>
        <taxon>Mucilaginibacter</taxon>
    </lineage>
</organism>
<sequence length="284" mass="31501">MIPKNYICAGVSYSTSNWTNYWEGTFKRDNGNIGTLNTQAIGIGATYGITNNVIATLSVPYVTTHASAGTLHGEKGIQDLSLNVKWKAYQFKSGSNKLTFFASVTGSIPVNNYEADFVPLALGSHSKNFTGRLVVDYLHGKVFFTGSGAYTTRSNITIDRNSYYTTHLIYSDQVELPNMSDYNFRAGYRSKYFIAEAVGDISTSLGGFDIRKNDMPFPSNRMNMTSVGINLRFRLKSFYGLELTAGDQYVTNGRNVGQSNIIHSSLTYIFGLSKKQPQVNYNKN</sequence>
<keyword evidence="2" id="KW-1185">Reference proteome</keyword>